<dbReference type="EMBL" id="JAAWWB010000008">
    <property type="protein sequence ID" value="KAG6778381.1"/>
    <property type="molecule type" value="Genomic_DNA"/>
</dbReference>
<feature type="repeat" description="PPR" evidence="2">
    <location>
        <begin position="1002"/>
        <end position="1036"/>
    </location>
</feature>
<dbReference type="PANTHER" id="PTHR47934">
    <property type="entry name" value="PENTATRICOPEPTIDE REPEAT-CONTAINING PROTEIN PET309, MITOCHONDRIAL"/>
    <property type="match status" value="1"/>
</dbReference>
<reference evidence="6" key="1">
    <citation type="journal article" date="2020" name="bioRxiv">
        <title>Hybrid origin of Populus tomentosa Carr. identified through genome sequencing and phylogenomic analysis.</title>
        <authorList>
            <person name="An X."/>
            <person name="Gao K."/>
            <person name="Chen Z."/>
            <person name="Li J."/>
            <person name="Yang X."/>
            <person name="Yang X."/>
            <person name="Zhou J."/>
            <person name="Guo T."/>
            <person name="Zhao T."/>
            <person name="Huang S."/>
            <person name="Miao D."/>
            <person name="Khan W.U."/>
            <person name="Rao P."/>
            <person name="Ye M."/>
            <person name="Lei B."/>
            <person name="Liao W."/>
            <person name="Wang J."/>
            <person name="Ji L."/>
            <person name="Li Y."/>
            <person name="Guo B."/>
            <person name="Mustafa N.S."/>
            <person name="Li S."/>
            <person name="Yun Q."/>
            <person name="Keller S.R."/>
            <person name="Mao J."/>
            <person name="Zhang R."/>
            <person name="Strauss S.H."/>
        </authorList>
    </citation>
    <scope>NUCLEOTIDE SEQUENCE</scope>
    <source>
        <strain evidence="6">GM15</strain>
        <tissue evidence="6">Leaf</tissue>
    </source>
</reference>
<feature type="repeat" description="PPR" evidence="2">
    <location>
        <begin position="1070"/>
        <end position="1104"/>
    </location>
</feature>
<dbReference type="NCBIfam" id="TIGR00756">
    <property type="entry name" value="PPR"/>
    <property type="match status" value="2"/>
</dbReference>
<evidence type="ECO:0000256" key="1">
    <source>
        <dbReference type="ARBA" id="ARBA00007626"/>
    </source>
</evidence>
<organism evidence="6 7">
    <name type="scientific">Populus tomentosa</name>
    <name type="common">Chinese white poplar</name>
    <dbReference type="NCBI Taxonomy" id="118781"/>
    <lineage>
        <taxon>Eukaryota</taxon>
        <taxon>Viridiplantae</taxon>
        <taxon>Streptophyta</taxon>
        <taxon>Embryophyta</taxon>
        <taxon>Tracheophyta</taxon>
        <taxon>Spermatophyta</taxon>
        <taxon>Magnoliopsida</taxon>
        <taxon>eudicotyledons</taxon>
        <taxon>Gunneridae</taxon>
        <taxon>Pentapetalae</taxon>
        <taxon>rosids</taxon>
        <taxon>fabids</taxon>
        <taxon>Malpighiales</taxon>
        <taxon>Salicaceae</taxon>
        <taxon>Saliceae</taxon>
        <taxon>Populus</taxon>
    </lineage>
</organism>
<protein>
    <recommendedName>
        <fullName evidence="5">Tudor domain-containing protein</fullName>
    </recommendedName>
</protein>
<evidence type="ECO:0000313" key="6">
    <source>
        <dbReference type="EMBL" id="KAG6778381.1"/>
    </source>
</evidence>
<dbReference type="PROSITE" id="PS51375">
    <property type="entry name" value="PPR"/>
    <property type="match status" value="6"/>
</dbReference>
<dbReference type="OrthoDB" id="185373at2759"/>
<feature type="domain" description="Tudor" evidence="5">
    <location>
        <begin position="129"/>
        <end position="187"/>
    </location>
</feature>
<dbReference type="SMART" id="SM00333">
    <property type="entry name" value="TUDOR"/>
    <property type="match status" value="1"/>
</dbReference>
<comment type="caution">
    <text evidence="6">The sequence shown here is derived from an EMBL/GenBank/DDBJ whole genome shotgun (WGS) entry which is preliminary data.</text>
</comment>
<evidence type="ECO:0000259" key="5">
    <source>
        <dbReference type="PROSITE" id="PS50304"/>
    </source>
</evidence>
<evidence type="ECO:0000256" key="4">
    <source>
        <dbReference type="SAM" id="MobiDB-lite"/>
    </source>
</evidence>
<dbReference type="Pfam" id="PF13041">
    <property type="entry name" value="PPR_2"/>
    <property type="match status" value="1"/>
</dbReference>
<dbReference type="CDD" id="cd21182">
    <property type="entry name" value="Tudor_SMN_SPF30-like"/>
    <property type="match status" value="1"/>
</dbReference>
<feature type="coiled-coil region" evidence="3">
    <location>
        <begin position="1"/>
        <end position="28"/>
    </location>
</feature>
<dbReference type="Pfam" id="PF01535">
    <property type="entry name" value="PPR"/>
    <property type="match status" value="5"/>
</dbReference>
<evidence type="ECO:0000313" key="7">
    <source>
        <dbReference type="Proteomes" id="UP000886885"/>
    </source>
</evidence>
<proteinExistence type="inferred from homology"/>
<dbReference type="GO" id="GO:0007005">
    <property type="term" value="P:mitochondrion organization"/>
    <property type="evidence" value="ECO:0007669"/>
    <property type="project" value="TreeGrafter"/>
</dbReference>
<dbReference type="PROSITE" id="PS50304">
    <property type="entry name" value="TUDOR"/>
    <property type="match status" value="1"/>
</dbReference>
<dbReference type="InterPro" id="IPR051114">
    <property type="entry name" value="Mito_RNA_Proc_CCM1"/>
</dbReference>
<sequence>MEGEEVSIEELASNLSTYKEQLHQVRQLLVDDPENSEYVDMEKELLETLRKLELCGVLSKSLELHQDAHHFYLGSFADLANIVKMQVIALTEELLETAKQNEVSGSHLGTGASASPGYAEPQETDQHEKFPIGSKVQAVWSEDGEWYDATVEDLTPNGYYVTFDGWGNREEVDPDNVRPVEFNALLEAEKVAEATKQAIKRKIAQAASVDFQSRSLPAKLRIEPDDSEDVKAAKRKKIHSFKSKMRFEQLEVAQNKRQNAWQQFQTTKGKTKKVGFFSGRKRESIFKSPDDPNGKVGVTGSGKGLTEFQKREKHLHLKDGSAFAQTDPVAKILDCCLGNVLPRSLDDVVSLLVSVLVGRRLEAGKSCGCWKEEKEGEGQIQKEMLAPKQAAKSSRVFLSSLFLFNLKNTNPLISTISPSSPSLYCCFYYDYSTAAAAAARGGGTRDRVTSAKDIATSFKEWFKKGNNELLNRIFVTIQKHGEDKEALGLALSQLRLPLNESFVLDVLAYGKNRNEIYSCVKFFDWAGHKGGFFHTRVTFHAFFKTLTESKGMSVMLDFLEVCKGTGDVYVHHNMRFQTVLVMGYAVAGKPVVALQMLGRMRFQGLDLDSFSYHVLLNSLIEGGFLEGFEVIFKQISLRGFEGGVTRVLKIKYLCKQKLLDEAEAYFRGLVNKGKVDKCRRGEMFGYAHALSVLVDGFCQNGLFVKAGELIEEISKLELVPMESAYGIWLKNLVHAGEIDAASKFMKSKKSLEGYVPDIFWCNLLLFRLLKDNRLEDACDLLIEMKENQISANTVTMNAALCFFCKVGMVEVAHKLYKSKLEFGFSPNTMAYNYLINSLCGVGSSGEAYSLLKNSIKQGYFPGTRAFSVLADALCRQGKLDMVMELVLLALSKNFRLSDSTYERVISALCRARRFEDGYVMHGEFNRRNRVATVATYRQLIHGFSKSNRGHIASRLLIEMQDKGHQPTRKMFRAVIRCLCDMENPEMHFFKLLEMQLYRHKFNSKVYNFFIDEAGRSKKPELAREVFEMMQRNGIEPNVGSHVFMLKAFLRNERISDALNFFKETHDSKMDKKLYRAMVVGLCEVKRTDLALDFLKAMQSKELVPSMECYEAVVKLLCSTKNYDMVVKIINDLKKCQRKLTSFIGNVLLLHSLKSNELYESWVRSRDVQNDTSSDLSNLGLLIGAFSGHLEVSLEYLEGLIEQCFPPDIYTCNMLLRMLCMRDLDRAQMFFNRLCDKGFEPNRWTFDIMAHGHFKHGRQVQGRLWVDEMSRSGFDPT</sequence>
<feature type="region of interest" description="Disordered" evidence="4">
    <location>
        <begin position="102"/>
        <end position="131"/>
    </location>
</feature>
<name>A0A8X7ZYV4_POPTO</name>
<dbReference type="Pfam" id="PF13812">
    <property type="entry name" value="PPR_3"/>
    <property type="match status" value="2"/>
</dbReference>
<dbReference type="AlphaFoldDB" id="A0A8X7ZYV4"/>
<accession>A0A8X7ZYV4</accession>
<dbReference type="GO" id="GO:0003729">
    <property type="term" value="F:mRNA binding"/>
    <property type="evidence" value="ECO:0007669"/>
    <property type="project" value="TreeGrafter"/>
</dbReference>
<gene>
    <name evidence="6" type="ORF">POTOM_018241</name>
</gene>
<keyword evidence="3" id="KW-0175">Coiled coil</keyword>
<evidence type="ECO:0000256" key="3">
    <source>
        <dbReference type="SAM" id="Coils"/>
    </source>
</evidence>
<dbReference type="InterPro" id="IPR002885">
    <property type="entry name" value="PPR_rpt"/>
</dbReference>
<dbReference type="PANTHER" id="PTHR47934:SF6">
    <property type="entry name" value="MITOCHONDRIAL GROUP I INTRON SPLICING FACTOR CCM1-RELATED"/>
    <property type="match status" value="1"/>
</dbReference>
<dbReference type="GO" id="GO:0006396">
    <property type="term" value="P:RNA processing"/>
    <property type="evidence" value="ECO:0007669"/>
    <property type="project" value="TreeGrafter"/>
</dbReference>
<feature type="repeat" description="PPR" evidence="2">
    <location>
        <begin position="932"/>
        <end position="966"/>
    </location>
</feature>
<evidence type="ECO:0000256" key="2">
    <source>
        <dbReference type="PROSITE-ProRule" id="PRU00708"/>
    </source>
</evidence>
<feature type="repeat" description="PPR" evidence="2">
    <location>
        <begin position="1241"/>
        <end position="1275"/>
    </location>
</feature>
<keyword evidence="7" id="KW-1185">Reference proteome</keyword>
<feature type="repeat" description="PPR" evidence="2">
    <location>
        <begin position="827"/>
        <end position="861"/>
    </location>
</feature>
<feature type="repeat" description="PPR" evidence="2">
    <location>
        <begin position="792"/>
        <end position="826"/>
    </location>
</feature>
<dbReference type="GO" id="GO:0005739">
    <property type="term" value="C:mitochondrion"/>
    <property type="evidence" value="ECO:0007669"/>
    <property type="project" value="TreeGrafter"/>
</dbReference>
<dbReference type="Proteomes" id="UP000886885">
    <property type="component" value="Chromosome 4D"/>
</dbReference>
<dbReference type="InterPro" id="IPR002999">
    <property type="entry name" value="Tudor"/>
</dbReference>
<comment type="similarity">
    <text evidence="1">Belongs to the PPR family. P subfamily.</text>
</comment>